<dbReference type="SUPFAM" id="SSF53850">
    <property type="entry name" value="Periplasmic binding protein-like II"/>
    <property type="match status" value="1"/>
</dbReference>
<sequence length="287" mass="32579">MQSLTRHLAISLLLLHSWSSQAATAVTLGNDVWSPYVEADGQHGLAIEIVRAALQQQQRMLTVQIKPWARAYRDVQSCNNDLTLVWYEASRLHEIRYSAPFLTNRLRFIKRLDDSFEYQDLARLAGKSIGVIRGYNYQNEFINNPSYHLSANHSLSANLQMLALKRIDLVVEDELVAATTIFQQRMEGQFIFTGPALDERKLYVATGTCNAEGEALIDSFNQGLTAIRANGEYQQLVDKYRAILQSRKSPVDINTIFPALRNPPFKAPLIPQQLAWWQATPASPYLR</sequence>
<dbReference type="PANTHER" id="PTHR35936">
    <property type="entry name" value="MEMBRANE-BOUND LYTIC MUREIN TRANSGLYCOSYLASE F"/>
    <property type="match status" value="1"/>
</dbReference>
<evidence type="ECO:0000256" key="3">
    <source>
        <dbReference type="SAM" id="SignalP"/>
    </source>
</evidence>
<dbReference type="Proteomes" id="UP001201549">
    <property type="component" value="Unassembled WGS sequence"/>
</dbReference>
<organism evidence="5 6">
    <name type="scientific">Shewanella electrica</name>
    <dbReference type="NCBI Taxonomy" id="515560"/>
    <lineage>
        <taxon>Bacteria</taxon>
        <taxon>Pseudomonadati</taxon>
        <taxon>Pseudomonadota</taxon>
        <taxon>Gammaproteobacteria</taxon>
        <taxon>Alteromonadales</taxon>
        <taxon>Shewanellaceae</taxon>
        <taxon>Shewanella</taxon>
    </lineage>
</organism>
<dbReference type="EMBL" id="JAKOGG010000002">
    <property type="protein sequence ID" value="MCS4555327.1"/>
    <property type="molecule type" value="Genomic_DNA"/>
</dbReference>
<proteinExistence type="inferred from homology"/>
<evidence type="ECO:0000259" key="4">
    <source>
        <dbReference type="SMART" id="SM00062"/>
    </source>
</evidence>
<dbReference type="PANTHER" id="PTHR35936:SF25">
    <property type="entry name" value="ABC TRANSPORTER SUBSTRATE-BINDING PROTEIN"/>
    <property type="match status" value="1"/>
</dbReference>
<feature type="signal peptide" evidence="3">
    <location>
        <begin position="1"/>
        <end position="22"/>
    </location>
</feature>
<evidence type="ECO:0000313" key="5">
    <source>
        <dbReference type="EMBL" id="MCS4555327.1"/>
    </source>
</evidence>
<evidence type="ECO:0000313" key="6">
    <source>
        <dbReference type="Proteomes" id="UP001201549"/>
    </source>
</evidence>
<dbReference type="InterPro" id="IPR001638">
    <property type="entry name" value="Solute-binding_3/MltF_N"/>
</dbReference>
<keyword evidence="6" id="KW-1185">Reference proteome</keyword>
<reference evidence="6" key="1">
    <citation type="submission" date="2023-07" db="EMBL/GenBank/DDBJ databases">
        <title>Shewanella mangrovi sp. nov., an acetaldehyde- degrading bacterium isolated from mangrove sediment.</title>
        <authorList>
            <person name="Liu Y."/>
        </authorList>
    </citation>
    <scope>NUCLEOTIDE SEQUENCE [LARGE SCALE GENOMIC DNA]</scope>
    <source>
        <strain evidence="6">C32</strain>
    </source>
</reference>
<comment type="similarity">
    <text evidence="1">Belongs to the bacterial solute-binding protein 3 family.</text>
</comment>
<gene>
    <name evidence="5" type="ORF">L9G74_02645</name>
</gene>
<feature type="domain" description="Solute-binding protein family 3/N-terminal" evidence="4">
    <location>
        <begin position="25"/>
        <end position="244"/>
    </location>
</feature>
<accession>A0ABT2FG88</accession>
<dbReference type="Gene3D" id="3.40.190.10">
    <property type="entry name" value="Periplasmic binding protein-like II"/>
    <property type="match status" value="2"/>
</dbReference>
<keyword evidence="2 3" id="KW-0732">Signal</keyword>
<dbReference type="SMART" id="SM00062">
    <property type="entry name" value="PBPb"/>
    <property type="match status" value="1"/>
</dbReference>
<protein>
    <submittedName>
        <fullName evidence="5">Transporter substrate-binding domain-containing protein</fullName>
    </submittedName>
</protein>
<evidence type="ECO:0000256" key="2">
    <source>
        <dbReference type="ARBA" id="ARBA00022729"/>
    </source>
</evidence>
<dbReference type="Pfam" id="PF00497">
    <property type="entry name" value="SBP_bac_3"/>
    <property type="match status" value="1"/>
</dbReference>
<name>A0ABT2FG88_9GAMM</name>
<evidence type="ECO:0000256" key="1">
    <source>
        <dbReference type="ARBA" id="ARBA00010333"/>
    </source>
</evidence>
<comment type="caution">
    <text evidence="5">The sequence shown here is derived from an EMBL/GenBank/DDBJ whole genome shotgun (WGS) entry which is preliminary data.</text>
</comment>
<dbReference type="RefSeq" id="WP_238894739.1">
    <property type="nucleotide sequence ID" value="NZ_JAKOGG010000002.1"/>
</dbReference>
<feature type="chain" id="PRO_5046153585" evidence="3">
    <location>
        <begin position="23"/>
        <end position="287"/>
    </location>
</feature>